<dbReference type="PROSITE" id="PS51186">
    <property type="entry name" value="GNAT"/>
    <property type="match status" value="1"/>
</dbReference>
<dbReference type="GO" id="GO:0016740">
    <property type="term" value="F:transferase activity"/>
    <property type="evidence" value="ECO:0007669"/>
    <property type="project" value="UniProtKB-KW"/>
</dbReference>
<organism evidence="2 3">
    <name type="scientific">Chengkuizengella axinellae</name>
    <dbReference type="NCBI Taxonomy" id="3064388"/>
    <lineage>
        <taxon>Bacteria</taxon>
        <taxon>Bacillati</taxon>
        <taxon>Bacillota</taxon>
        <taxon>Bacilli</taxon>
        <taxon>Bacillales</taxon>
        <taxon>Paenibacillaceae</taxon>
        <taxon>Chengkuizengella</taxon>
    </lineage>
</organism>
<reference evidence="2 3" key="1">
    <citation type="submission" date="2023-08" db="EMBL/GenBank/DDBJ databases">
        <authorList>
            <person name="Park J.-S."/>
        </authorList>
    </citation>
    <scope>NUCLEOTIDE SEQUENCE [LARGE SCALE GENOMIC DNA]</scope>
    <source>
        <strain evidence="2 3">2205SS18-9</strain>
    </source>
</reference>
<dbReference type="InterPro" id="IPR000182">
    <property type="entry name" value="GNAT_dom"/>
</dbReference>
<evidence type="ECO:0000313" key="2">
    <source>
        <dbReference type="EMBL" id="MDP5275865.1"/>
    </source>
</evidence>
<protein>
    <submittedName>
        <fullName evidence="2">GNAT family protein</fullName>
        <ecNumber evidence="2">2.-.-.-</ecNumber>
    </submittedName>
</protein>
<feature type="domain" description="N-acetyltransferase" evidence="1">
    <location>
        <begin position="13"/>
        <end position="179"/>
    </location>
</feature>
<keyword evidence="2" id="KW-0808">Transferase</keyword>
<comment type="caution">
    <text evidence="2">The sequence shown here is derived from an EMBL/GenBank/DDBJ whole genome shotgun (WGS) entry which is preliminary data.</text>
</comment>
<dbReference type="PANTHER" id="PTHR43610">
    <property type="entry name" value="BLL6696 PROTEIN"/>
    <property type="match status" value="1"/>
</dbReference>
<proteinExistence type="predicted"/>
<keyword evidence="3" id="KW-1185">Reference proteome</keyword>
<dbReference type="InterPro" id="IPR016181">
    <property type="entry name" value="Acyl_CoA_acyltransferase"/>
</dbReference>
<dbReference type="Gene3D" id="3.40.630.30">
    <property type="match status" value="1"/>
</dbReference>
<dbReference type="Proteomes" id="UP001231941">
    <property type="component" value="Unassembled WGS sequence"/>
</dbReference>
<name>A0ABT9J4F8_9BACL</name>
<dbReference type="EMBL" id="JAVAMP010000010">
    <property type="protein sequence ID" value="MDP5275865.1"/>
    <property type="molecule type" value="Genomic_DNA"/>
</dbReference>
<dbReference type="SUPFAM" id="SSF55729">
    <property type="entry name" value="Acyl-CoA N-acyltransferases (Nat)"/>
    <property type="match status" value="1"/>
</dbReference>
<dbReference type="RefSeq" id="WP_305993174.1">
    <property type="nucleotide sequence ID" value="NZ_JAVAMP010000010.1"/>
</dbReference>
<evidence type="ECO:0000313" key="3">
    <source>
        <dbReference type="Proteomes" id="UP001231941"/>
    </source>
</evidence>
<dbReference type="PANTHER" id="PTHR43610:SF1">
    <property type="entry name" value="N-ACETYLTRANSFERASE DOMAIN-CONTAINING PROTEIN"/>
    <property type="match status" value="1"/>
</dbReference>
<evidence type="ECO:0000259" key="1">
    <source>
        <dbReference type="PROSITE" id="PS51186"/>
    </source>
</evidence>
<gene>
    <name evidence="2" type="ORF">Q5Y73_17340</name>
</gene>
<dbReference type="EC" id="2.-.-.-" evidence="2"/>
<accession>A0ABT9J4F8</accession>
<dbReference type="Pfam" id="PF13302">
    <property type="entry name" value="Acetyltransf_3"/>
    <property type="match status" value="1"/>
</dbReference>
<sequence>MRLNNIELKGERVKLIPMSEEHASALYEAGKEEKVWDYMPRKVSNYKDMQALVKEALKDKENESSLPFVIVDLQTKQVVGSTRFTHIEMGHRHLEIGWTWLNPAVWGTRVNTECKYLLLKYCFEELKLVRVQLKADARNRRSLQAIERIGAKKEGVLRKERILPDGFIRDAVYYSIIQEEWDEISSQLKSYLSKIYT</sequence>